<proteinExistence type="predicted"/>
<dbReference type="EMBL" id="CAJVPJ010001684">
    <property type="protein sequence ID" value="CAG8600298.1"/>
    <property type="molecule type" value="Genomic_DNA"/>
</dbReference>
<feature type="transmembrane region" description="Helical" evidence="1">
    <location>
        <begin position="69"/>
        <end position="87"/>
    </location>
</feature>
<accession>A0A9N9CIM0</accession>
<feature type="transmembrane region" description="Helical" evidence="1">
    <location>
        <begin position="99"/>
        <end position="122"/>
    </location>
</feature>
<evidence type="ECO:0000313" key="3">
    <source>
        <dbReference type="Proteomes" id="UP000789572"/>
    </source>
</evidence>
<reference evidence="2" key="1">
    <citation type="submission" date="2021-06" db="EMBL/GenBank/DDBJ databases">
        <authorList>
            <person name="Kallberg Y."/>
            <person name="Tangrot J."/>
            <person name="Rosling A."/>
        </authorList>
    </citation>
    <scope>NUCLEOTIDE SEQUENCE</scope>
    <source>
        <strain evidence="2">IA702</strain>
    </source>
</reference>
<comment type="caution">
    <text evidence="2">The sequence shown here is derived from an EMBL/GenBank/DDBJ whole genome shotgun (WGS) entry which is preliminary data.</text>
</comment>
<keyword evidence="1" id="KW-1133">Transmembrane helix</keyword>
<dbReference type="Proteomes" id="UP000789572">
    <property type="component" value="Unassembled WGS sequence"/>
</dbReference>
<name>A0A9N9CIM0_9GLOM</name>
<feature type="non-terminal residue" evidence="2">
    <location>
        <position position="171"/>
    </location>
</feature>
<keyword evidence="3" id="KW-1185">Reference proteome</keyword>
<keyword evidence="1" id="KW-0812">Transmembrane</keyword>
<organism evidence="2 3">
    <name type="scientific">Paraglomus occultum</name>
    <dbReference type="NCBI Taxonomy" id="144539"/>
    <lineage>
        <taxon>Eukaryota</taxon>
        <taxon>Fungi</taxon>
        <taxon>Fungi incertae sedis</taxon>
        <taxon>Mucoromycota</taxon>
        <taxon>Glomeromycotina</taxon>
        <taxon>Glomeromycetes</taxon>
        <taxon>Paraglomerales</taxon>
        <taxon>Paraglomeraceae</taxon>
        <taxon>Paraglomus</taxon>
    </lineage>
</organism>
<evidence type="ECO:0000313" key="2">
    <source>
        <dbReference type="EMBL" id="CAG8600298.1"/>
    </source>
</evidence>
<protein>
    <submittedName>
        <fullName evidence="2">6306_t:CDS:1</fullName>
    </submittedName>
</protein>
<keyword evidence="1" id="KW-0472">Membrane</keyword>
<sequence>MVNIRVETRFFGIVYQKTFPTELQNHVSERIQITAERDWVDVEVFMPQDEFYAKVDALNKPLRKTSFRLAALGFAELILSGAFFFILGQNLSGHIPDTVLYIAIAMYLLTQFVTSYIIIILCSQTEKERKRIVSEFNASNKQRDIKWKCIRKPFWPFCVKQSSIIIEIDAS</sequence>
<dbReference type="AlphaFoldDB" id="A0A9N9CIM0"/>
<dbReference type="OrthoDB" id="10436212at2759"/>
<evidence type="ECO:0000256" key="1">
    <source>
        <dbReference type="SAM" id="Phobius"/>
    </source>
</evidence>
<gene>
    <name evidence="2" type="ORF">POCULU_LOCUS7427</name>
</gene>